<feature type="coiled-coil region" evidence="1">
    <location>
        <begin position="193"/>
        <end position="227"/>
    </location>
</feature>
<reference evidence="3 4" key="1">
    <citation type="submission" date="2024-01" db="EMBL/GenBank/DDBJ databases">
        <title>Genomic insights into the taxonomy and metabolism of the cyanobacterium Pannus brasiliensis CCIBt3594.</title>
        <authorList>
            <person name="Machado M."/>
            <person name="Botero N.B."/>
            <person name="Andreote A.P.D."/>
            <person name="Feitosa A.M.T."/>
            <person name="Popin R."/>
            <person name="Sivonen K."/>
            <person name="Fiore M.F."/>
        </authorList>
    </citation>
    <scope>NUCLEOTIDE SEQUENCE [LARGE SCALE GENOMIC DNA]</scope>
    <source>
        <strain evidence="3 4">CCIBt3594</strain>
    </source>
</reference>
<dbReference type="Proteomes" id="UP001328733">
    <property type="component" value="Unassembled WGS sequence"/>
</dbReference>
<keyword evidence="1" id="KW-0175">Coiled coil</keyword>
<feature type="transmembrane region" description="Helical" evidence="2">
    <location>
        <begin position="240"/>
        <end position="259"/>
    </location>
</feature>
<dbReference type="InterPro" id="IPR047709">
    <property type="entry name" value="HpsJ-like"/>
</dbReference>
<keyword evidence="4" id="KW-1185">Reference proteome</keyword>
<evidence type="ECO:0000313" key="4">
    <source>
        <dbReference type="Proteomes" id="UP001328733"/>
    </source>
</evidence>
<sequence length="266" mass="30105">MNTSTFTSLVLKLSGLIFIVSFLTDVLILPLTPDPFPYNFTNSQWQLALVTAWVDRGVVPLIGITLVLVGYWIDSIAKDASPKKSKIELRLPIFILSSVFGILYILMIPVHWNNINQIKNQTLTQIEQGVGQGEQQIQSYLAQVQSLSQNPQQLNQQIAQRTQVIESGQFQGQTLSVEQLQTLRQQREQLINLRELSKNPKEFKQKVEEIKNQLNTTLQERQKKARDQAQLDGFKQFARIAMQAMLLAIGFAVIGWLGLSGSRKLS</sequence>
<feature type="transmembrane region" description="Helical" evidence="2">
    <location>
        <begin position="52"/>
        <end position="73"/>
    </location>
</feature>
<evidence type="ECO:0000256" key="1">
    <source>
        <dbReference type="SAM" id="Coils"/>
    </source>
</evidence>
<dbReference type="AlphaFoldDB" id="A0AAW9QX16"/>
<dbReference type="RefSeq" id="WP_332867142.1">
    <property type="nucleotide sequence ID" value="NZ_JBAFSM010000055.1"/>
</dbReference>
<feature type="transmembrane region" description="Helical" evidence="2">
    <location>
        <begin position="9"/>
        <end position="32"/>
    </location>
</feature>
<evidence type="ECO:0000313" key="3">
    <source>
        <dbReference type="EMBL" id="MEG3439661.1"/>
    </source>
</evidence>
<name>A0AAW9QX16_9CHRO</name>
<organism evidence="3 4">
    <name type="scientific">Pannus brasiliensis CCIBt3594</name>
    <dbReference type="NCBI Taxonomy" id="1427578"/>
    <lineage>
        <taxon>Bacteria</taxon>
        <taxon>Bacillati</taxon>
        <taxon>Cyanobacteriota</taxon>
        <taxon>Cyanophyceae</taxon>
        <taxon>Oscillatoriophycideae</taxon>
        <taxon>Chroococcales</taxon>
        <taxon>Microcystaceae</taxon>
        <taxon>Pannus</taxon>
    </lineage>
</organism>
<accession>A0AAW9QX16</accession>
<protein>
    <submittedName>
        <fullName evidence="3">HpsJ family protein</fullName>
    </submittedName>
</protein>
<keyword evidence="2" id="KW-0812">Transmembrane</keyword>
<feature type="transmembrane region" description="Helical" evidence="2">
    <location>
        <begin position="93"/>
        <end position="112"/>
    </location>
</feature>
<evidence type="ECO:0000256" key="2">
    <source>
        <dbReference type="SAM" id="Phobius"/>
    </source>
</evidence>
<dbReference type="EMBL" id="JBAFSM010000055">
    <property type="protein sequence ID" value="MEG3439661.1"/>
    <property type="molecule type" value="Genomic_DNA"/>
</dbReference>
<keyword evidence="2" id="KW-1133">Transmembrane helix</keyword>
<keyword evidence="2" id="KW-0472">Membrane</keyword>
<comment type="caution">
    <text evidence="3">The sequence shown here is derived from an EMBL/GenBank/DDBJ whole genome shotgun (WGS) entry which is preliminary data.</text>
</comment>
<gene>
    <name evidence="3" type="ORF">V0288_21215</name>
</gene>
<proteinExistence type="predicted"/>
<dbReference type="NCBIfam" id="NF038305">
    <property type="entry name" value="HpsJ_fam"/>
    <property type="match status" value="1"/>
</dbReference>